<dbReference type="EMBL" id="QRBI01000106">
    <property type="protein sequence ID" value="RMC12247.1"/>
    <property type="molecule type" value="Genomic_DNA"/>
</dbReference>
<sequence>MEDRGREQNEALIFQGEMITKVYGMDEICQRILRILEEALTGPLSIIYQHTSLNGEVPGDCFLASVTPVFQKSQKVHPGSYRPVSLTLGLGKVMEHINLGAIMQYILDNQGTRRVQERQDDVSEKLIGGARGVFCHPPEGDESMHLIQVDSVQRWMEDLKLMTDCECMCILQSKPISIEKDEQNELILSSQYSTCDNLQLLLKRAWIISTELTRIAQKLEKNRWQRVHSMTVRVNCHVHSMINEYTTFTRSSSEEMHQLEKLLVEKCSEFTAFTERCLQTEDEEILKSMKSCVNETLTTVAQYFGQLIELVLTQEAQNLLRQIELSGSLYVMELALSSLFSLAQEGAHLCRIIAKEGGVVALFKICRQDCFRCLYPQTLRTLASICCVEEGMHQLEKVDGILCLADILTDTSHSEATHAEAAAVIAQITSPHLTFTQYLSSFLENMEEIVTALVKLCQEASSGEVFLLASAALANITFFDTMACEILLQLNAVKILLAACSDKLIVDTPYSRDQVVTILANMSVLDQCASEIIQGNGVQLLMEMLFEKSSSGNPAEVAACERVQQKSAVTLARLSRDPEVADAAVKLSCIPRLIKLCRSPTERNNSDSVLVACLAALRRLAVMSPDGLEDSDFQQLVKPRLVDSFLLCTNMEESFV</sequence>
<dbReference type="AlphaFoldDB" id="A0A3M0KYP7"/>
<dbReference type="GO" id="GO:0008093">
    <property type="term" value="F:cytoskeletal anchor activity"/>
    <property type="evidence" value="ECO:0007669"/>
    <property type="project" value="TreeGrafter"/>
</dbReference>
<dbReference type="InterPro" id="IPR011989">
    <property type="entry name" value="ARM-like"/>
</dbReference>
<dbReference type="CDD" id="cd21966">
    <property type="entry name" value="INSC_LBD"/>
    <property type="match status" value="1"/>
</dbReference>
<dbReference type="PANTHER" id="PTHR21386">
    <property type="entry name" value="INSCUTEABLE"/>
    <property type="match status" value="1"/>
</dbReference>
<evidence type="ECO:0000259" key="1">
    <source>
        <dbReference type="Pfam" id="PF16748"/>
    </source>
</evidence>
<feature type="domain" description="Protein inscuteable homologue C-terminal" evidence="2">
    <location>
        <begin position="204"/>
        <end position="656"/>
    </location>
</feature>
<evidence type="ECO:0000259" key="2">
    <source>
        <dbReference type="Pfam" id="PF19427"/>
    </source>
</evidence>
<protein>
    <submittedName>
        <fullName evidence="3">Uncharacterized protein</fullName>
    </submittedName>
</protein>
<dbReference type="SUPFAM" id="SSF48371">
    <property type="entry name" value="ARM repeat"/>
    <property type="match status" value="1"/>
</dbReference>
<dbReference type="Gene3D" id="1.25.10.10">
    <property type="entry name" value="Leucine-rich Repeat Variant"/>
    <property type="match status" value="1"/>
</dbReference>
<dbReference type="GO" id="GO:0009786">
    <property type="term" value="P:regulation of asymmetric cell division"/>
    <property type="evidence" value="ECO:0007669"/>
    <property type="project" value="TreeGrafter"/>
</dbReference>
<dbReference type="PANTHER" id="PTHR21386:SF0">
    <property type="entry name" value="PROTEIN INSCUTEABLE HOMOLOG"/>
    <property type="match status" value="1"/>
</dbReference>
<dbReference type="OrthoDB" id="5796379at2759"/>
<reference evidence="3 4" key="1">
    <citation type="submission" date="2018-07" db="EMBL/GenBank/DDBJ databases">
        <title>A high quality draft genome assembly of the barn swallow (H. rustica rustica).</title>
        <authorList>
            <person name="Formenti G."/>
            <person name="Chiara M."/>
            <person name="Poveda L."/>
            <person name="Francoijs K.-J."/>
            <person name="Bonisoli-Alquati A."/>
            <person name="Canova L."/>
            <person name="Gianfranceschi L."/>
            <person name="Horner D.S."/>
            <person name="Saino N."/>
        </authorList>
    </citation>
    <scope>NUCLEOTIDE SEQUENCE [LARGE SCALE GENOMIC DNA]</scope>
    <source>
        <strain evidence="3">Chelidonia</strain>
        <tissue evidence="3">Blood</tissue>
    </source>
</reference>
<dbReference type="Proteomes" id="UP000269221">
    <property type="component" value="Unassembled WGS sequence"/>
</dbReference>
<dbReference type="GO" id="GO:0000132">
    <property type="term" value="P:establishment of mitotic spindle orientation"/>
    <property type="evidence" value="ECO:0007669"/>
    <property type="project" value="TreeGrafter"/>
</dbReference>
<name>A0A3M0KYP7_HIRRU</name>
<dbReference type="InterPro" id="IPR038205">
    <property type="entry name" value="INSC_LBD_sf"/>
</dbReference>
<dbReference type="GO" id="GO:0008356">
    <property type="term" value="P:asymmetric cell division"/>
    <property type="evidence" value="ECO:0007669"/>
    <property type="project" value="InterPro"/>
</dbReference>
<comment type="caution">
    <text evidence="3">The sequence shown here is derived from an EMBL/GenBank/DDBJ whole genome shotgun (WGS) entry which is preliminary data.</text>
</comment>
<gene>
    <name evidence="3" type="ORF">DUI87_09758</name>
</gene>
<evidence type="ECO:0000313" key="4">
    <source>
        <dbReference type="Proteomes" id="UP000269221"/>
    </source>
</evidence>
<dbReference type="STRING" id="333673.A0A3M0KYP7"/>
<evidence type="ECO:0000313" key="3">
    <source>
        <dbReference type="EMBL" id="RMC12247.1"/>
    </source>
</evidence>
<dbReference type="GO" id="GO:0045176">
    <property type="term" value="P:apical protein localization"/>
    <property type="evidence" value="ECO:0007669"/>
    <property type="project" value="TreeGrafter"/>
</dbReference>
<organism evidence="3 4">
    <name type="scientific">Hirundo rustica rustica</name>
    <dbReference type="NCBI Taxonomy" id="333673"/>
    <lineage>
        <taxon>Eukaryota</taxon>
        <taxon>Metazoa</taxon>
        <taxon>Chordata</taxon>
        <taxon>Craniata</taxon>
        <taxon>Vertebrata</taxon>
        <taxon>Euteleostomi</taxon>
        <taxon>Archelosauria</taxon>
        <taxon>Archosauria</taxon>
        <taxon>Dinosauria</taxon>
        <taxon>Saurischia</taxon>
        <taxon>Theropoda</taxon>
        <taxon>Coelurosauria</taxon>
        <taxon>Aves</taxon>
        <taxon>Neognathae</taxon>
        <taxon>Neoaves</taxon>
        <taxon>Telluraves</taxon>
        <taxon>Australaves</taxon>
        <taxon>Passeriformes</taxon>
        <taxon>Sylvioidea</taxon>
        <taxon>Hirundinidae</taxon>
        <taxon>Hirundo</taxon>
    </lineage>
</organism>
<feature type="domain" description="Protein inscuteable homologue LGN-binding" evidence="1">
    <location>
        <begin position="147"/>
        <end position="191"/>
    </location>
</feature>
<accession>A0A3M0KYP7</accession>
<dbReference type="InterPro" id="IPR031938">
    <property type="entry name" value="INSC_LBD"/>
</dbReference>
<dbReference type="Pfam" id="PF16748">
    <property type="entry name" value="INSC_LBD"/>
    <property type="match status" value="1"/>
</dbReference>
<dbReference type="GO" id="GO:0045179">
    <property type="term" value="C:apical cortex"/>
    <property type="evidence" value="ECO:0007669"/>
    <property type="project" value="TreeGrafter"/>
</dbReference>
<keyword evidence="4" id="KW-1185">Reference proteome</keyword>
<proteinExistence type="predicted"/>
<dbReference type="Pfam" id="PF19427">
    <property type="entry name" value="Insc_C"/>
    <property type="match status" value="1"/>
</dbReference>
<dbReference type="InterPro" id="IPR045789">
    <property type="entry name" value="Insc_C"/>
</dbReference>
<dbReference type="InterPro" id="IPR039921">
    <property type="entry name" value="Inscuteable"/>
</dbReference>
<dbReference type="InterPro" id="IPR016024">
    <property type="entry name" value="ARM-type_fold"/>
</dbReference>
<dbReference type="Gene3D" id="6.20.200.10">
    <property type="entry name" value="Inscuteable LGN-binding domain"/>
    <property type="match status" value="1"/>
</dbReference>
<dbReference type="InterPro" id="IPR000225">
    <property type="entry name" value="Armadillo"/>
</dbReference>
<dbReference type="SMART" id="SM00185">
    <property type="entry name" value="ARM"/>
    <property type="match status" value="3"/>
</dbReference>